<proteinExistence type="predicted"/>
<name>A0AAV0XG23_9HEMI</name>
<evidence type="ECO:0000313" key="2">
    <source>
        <dbReference type="Proteomes" id="UP001160148"/>
    </source>
</evidence>
<gene>
    <name evidence="1" type="ORF">MEUPH1_LOCUS21298</name>
</gene>
<comment type="caution">
    <text evidence="1">The sequence shown here is derived from an EMBL/GenBank/DDBJ whole genome shotgun (WGS) entry which is preliminary data.</text>
</comment>
<reference evidence="1 2" key="1">
    <citation type="submission" date="2023-01" db="EMBL/GenBank/DDBJ databases">
        <authorList>
            <person name="Whitehead M."/>
        </authorList>
    </citation>
    <scope>NUCLEOTIDE SEQUENCE [LARGE SCALE GENOMIC DNA]</scope>
</reference>
<dbReference type="Proteomes" id="UP001160148">
    <property type="component" value="Unassembled WGS sequence"/>
</dbReference>
<keyword evidence="2" id="KW-1185">Reference proteome</keyword>
<accession>A0AAV0XG23</accession>
<organism evidence="1 2">
    <name type="scientific">Macrosiphum euphorbiae</name>
    <name type="common">potato aphid</name>
    <dbReference type="NCBI Taxonomy" id="13131"/>
    <lineage>
        <taxon>Eukaryota</taxon>
        <taxon>Metazoa</taxon>
        <taxon>Ecdysozoa</taxon>
        <taxon>Arthropoda</taxon>
        <taxon>Hexapoda</taxon>
        <taxon>Insecta</taxon>
        <taxon>Pterygota</taxon>
        <taxon>Neoptera</taxon>
        <taxon>Paraneoptera</taxon>
        <taxon>Hemiptera</taxon>
        <taxon>Sternorrhyncha</taxon>
        <taxon>Aphidomorpha</taxon>
        <taxon>Aphidoidea</taxon>
        <taxon>Aphididae</taxon>
        <taxon>Macrosiphini</taxon>
        <taxon>Macrosiphum</taxon>
    </lineage>
</organism>
<sequence length="124" mass="14420">MDANCRKRKLEFFEVNVRAVTDTLDLSVSPFMGIKCRSLCRMQGPWAFRSIPRNYMNLPYNITTYQQLVVYGSSKAWPSFIIQNLSEIVVRPRRSGGHKSLWRRSKKFLRNCVTCVGCQVCFCL</sequence>
<evidence type="ECO:0000313" key="1">
    <source>
        <dbReference type="EMBL" id="CAI6366752.1"/>
    </source>
</evidence>
<dbReference type="EMBL" id="CARXXK010000004">
    <property type="protein sequence ID" value="CAI6366752.1"/>
    <property type="molecule type" value="Genomic_DNA"/>
</dbReference>
<dbReference type="AlphaFoldDB" id="A0AAV0XG23"/>
<protein>
    <submittedName>
        <fullName evidence="1">Uncharacterized protein</fullName>
    </submittedName>
</protein>